<dbReference type="GO" id="GO:0008168">
    <property type="term" value="F:methyltransferase activity"/>
    <property type="evidence" value="ECO:0007669"/>
    <property type="project" value="UniProtKB-KW"/>
</dbReference>
<dbReference type="InterPro" id="IPR011639">
    <property type="entry name" value="MethylTrfase_TaqI-like_dom"/>
</dbReference>
<dbReference type="EMBL" id="JBHUJB010000034">
    <property type="protein sequence ID" value="MFD2158782.1"/>
    <property type="molecule type" value="Genomic_DNA"/>
</dbReference>
<dbReference type="Proteomes" id="UP001597389">
    <property type="component" value="Unassembled WGS sequence"/>
</dbReference>
<evidence type="ECO:0000256" key="5">
    <source>
        <dbReference type="ARBA" id="ARBA00022747"/>
    </source>
</evidence>
<feature type="domain" description="Type II methyltransferase M.TaqI-like" evidence="9">
    <location>
        <begin position="52"/>
        <end position="209"/>
    </location>
</feature>
<accession>A0ABW4ZAZ0</accession>
<evidence type="ECO:0000256" key="6">
    <source>
        <dbReference type="ARBA" id="ARBA00023125"/>
    </source>
</evidence>
<evidence type="ECO:0000256" key="2">
    <source>
        <dbReference type="ARBA" id="ARBA00022603"/>
    </source>
</evidence>
<evidence type="ECO:0000259" key="10">
    <source>
        <dbReference type="Pfam" id="PF12950"/>
    </source>
</evidence>
<dbReference type="SUPFAM" id="SSF53335">
    <property type="entry name" value="S-adenosyl-L-methionine-dependent methyltransferases"/>
    <property type="match status" value="1"/>
</dbReference>
<keyword evidence="4" id="KW-0949">S-adenosyl-L-methionine</keyword>
<feature type="coiled-coil region" evidence="8">
    <location>
        <begin position="20"/>
        <end position="66"/>
    </location>
</feature>
<evidence type="ECO:0000256" key="4">
    <source>
        <dbReference type="ARBA" id="ARBA00022691"/>
    </source>
</evidence>
<dbReference type="GO" id="GO:0032259">
    <property type="term" value="P:methylation"/>
    <property type="evidence" value="ECO:0007669"/>
    <property type="project" value="UniProtKB-KW"/>
</dbReference>
<dbReference type="RefSeq" id="WP_377089395.1">
    <property type="nucleotide sequence ID" value="NZ_JBHSJL010000014.1"/>
</dbReference>
<comment type="catalytic activity">
    <reaction evidence="7">
        <text>a 2'-deoxyadenosine in DNA + S-adenosyl-L-methionine = an N(6)-methyl-2'-deoxyadenosine in DNA + S-adenosyl-L-homocysteine + H(+)</text>
        <dbReference type="Rhea" id="RHEA:15197"/>
        <dbReference type="Rhea" id="RHEA-COMP:12418"/>
        <dbReference type="Rhea" id="RHEA-COMP:12419"/>
        <dbReference type="ChEBI" id="CHEBI:15378"/>
        <dbReference type="ChEBI" id="CHEBI:57856"/>
        <dbReference type="ChEBI" id="CHEBI:59789"/>
        <dbReference type="ChEBI" id="CHEBI:90615"/>
        <dbReference type="ChEBI" id="CHEBI:90616"/>
        <dbReference type="EC" id="2.1.1.72"/>
    </reaction>
</comment>
<keyword evidence="6" id="KW-0238">DNA-binding</keyword>
<evidence type="ECO:0000313" key="11">
    <source>
        <dbReference type="EMBL" id="MFD2158782.1"/>
    </source>
</evidence>
<keyword evidence="5" id="KW-0680">Restriction system</keyword>
<keyword evidence="2 11" id="KW-0489">Methyltransferase</keyword>
<sequence length="563" mass="64282">MKGQKTKLAPKNIAASQTDLFEAEDASKLAREKANALQEAVKAFALENQRSKKQKLKTQIKTLKWDLIEATLNARGEQSKLGQIAKYRSSHEQPFFLWKLEFSEVFQSKGGFDVVIGNPPYVQLQNKEKIPADLQESYERENYETFEKTGDIYALFYEMGLNLSKPETGLLSLITSNSWMCTKYGASLREFFSWYQGIELIDFSGNHVFDNATVDTNIFTLKNSSYQSSYIACNIKDPCPETDFLREYLKIHSGRFKPIKDNSWFIGSAVQMALKEKIERLGTSLKELNVKINFGIKTAFNEGFIINQEVYDKLIKATPCNAEIIKPVLRGRDIQRYSPIWAEKYIIFSHNGYKNSKGSRIQPVDISKYPDIKKHLDRIEEDRKNGKLGQKAKNAKGLFKRGDQGVTPYNLRNCAYASDFENKKISWIELADKGRFSLVSEDMYCEATTFIMTCEHPKAMTALLNSKLINWYFDKICAESGVGTNRWKKVYVEKIPIVQLNDTSVSGLASKVNEILSLAACEGYDPASPSEKQLSLEAEIDELVFDLYELTDEERELVRHSEN</sequence>
<keyword evidence="8" id="KW-0175">Coiled coil</keyword>
<proteinExistence type="predicted"/>
<reference evidence="12" key="1">
    <citation type="journal article" date="2019" name="Int. J. Syst. Evol. Microbiol.">
        <title>The Global Catalogue of Microorganisms (GCM) 10K type strain sequencing project: providing services to taxonomists for standard genome sequencing and annotation.</title>
        <authorList>
            <consortium name="The Broad Institute Genomics Platform"/>
            <consortium name="The Broad Institute Genome Sequencing Center for Infectious Disease"/>
            <person name="Wu L."/>
            <person name="Ma J."/>
        </authorList>
    </citation>
    <scope>NUCLEOTIDE SEQUENCE [LARGE SCALE GENOMIC DNA]</scope>
    <source>
        <strain evidence="12">CCUG 57942</strain>
    </source>
</reference>
<protein>
    <recommendedName>
        <fullName evidence="1">site-specific DNA-methyltransferase (adenine-specific)</fullName>
        <ecNumber evidence="1">2.1.1.72</ecNumber>
    </recommendedName>
</protein>
<evidence type="ECO:0000313" key="12">
    <source>
        <dbReference type="Proteomes" id="UP001597389"/>
    </source>
</evidence>
<evidence type="ECO:0000256" key="3">
    <source>
        <dbReference type="ARBA" id="ARBA00022679"/>
    </source>
</evidence>
<evidence type="ECO:0000256" key="1">
    <source>
        <dbReference type="ARBA" id="ARBA00011900"/>
    </source>
</evidence>
<dbReference type="PANTHER" id="PTHR33841">
    <property type="entry name" value="DNA METHYLTRANSFERASE YEEA-RELATED"/>
    <property type="match status" value="1"/>
</dbReference>
<dbReference type="Pfam" id="PF07669">
    <property type="entry name" value="Eco57I"/>
    <property type="match status" value="1"/>
</dbReference>
<dbReference type="PANTHER" id="PTHR33841:SF1">
    <property type="entry name" value="DNA METHYLTRANSFERASE A"/>
    <property type="match status" value="1"/>
</dbReference>
<dbReference type="InterPro" id="IPR029063">
    <property type="entry name" value="SAM-dependent_MTases_sf"/>
</dbReference>
<evidence type="ECO:0000256" key="7">
    <source>
        <dbReference type="ARBA" id="ARBA00047942"/>
    </source>
</evidence>
<gene>
    <name evidence="11" type="ORF">ACFSW8_07730</name>
</gene>
<comment type="caution">
    <text evidence="11">The sequence shown here is derived from an EMBL/GenBank/DDBJ whole genome shotgun (WGS) entry which is preliminary data.</text>
</comment>
<name>A0ABW4ZAZ0_9BACT</name>
<feature type="domain" description="TaqI-like C-terminal specificity" evidence="10">
    <location>
        <begin position="326"/>
        <end position="497"/>
    </location>
</feature>
<dbReference type="Pfam" id="PF12950">
    <property type="entry name" value="TaqI_C"/>
    <property type="match status" value="1"/>
</dbReference>
<keyword evidence="3" id="KW-0808">Transferase</keyword>
<dbReference type="InterPro" id="IPR025931">
    <property type="entry name" value="TaqI_C"/>
</dbReference>
<evidence type="ECO:0000259" key="9">
    <source>
        <dbReference type="Pfam" id="PF07669"/>
    </source>
</evidence>
<keyword evidence="12" id="KW-1185">Reference proteome</keyword>
<organism evidence="11 12">
    <name type="scientific">Rubritalea tangerina</name>
    <dbReference type="NCBI Taxonomy" id="430798"/>
    <lineage>
        <taxon>Bacteria</taxon>
        <taxon>Pseudomonadati</taxon>
        <taxon>Verrucomicrobiota</taxon>
        <taxon>Verrucomicrobiia</taxon>
        <taxon>Verrucomicrobiales</taxon>
        <taxon>Rubritaleaceae</taxon>
        <taxon>Rubritalea</taxon>
    </lineage>
</organism>
<evidence type="ECO:0000256" key="8">
    <source>
        <dbReference type="SAM" id="Coils"/>
    </source>
</evidence>
<dbReference type="PROSITE" id="PS00092">
    <property type="entry name" value="N6_MTASE"/>
    <property type="match status" value="1"/>
</dbReference>
<dbReference type="EC" id="2.1.1.72" evidence="1"/>
<dbReference type="Gene3D" id="3.40.50.150">
    <property type="entry name" value="Vaccinia Virus protein VP39"/>
    <property type="match status" value="1"/>
</dbReference>
<dbReference type="InterPro" id="IPR050953">
    <property type="entry name" value="N4_N6_ade-DNA_methylase"/>
</dbReference>
<dbReference type="InterPro" id="IPR002052">
    <property type="entry name" value="DNA_methylase_N6_adenine_CS"/>
</dbReference>